<evidence type="ECO:0000313" key="2">
    <source>
        <dbReference type="EMBL" id="ACV62642.1"/>
    </source>
</evidence>
<dbReference type="KEGG" id="dae:Dtox_1789"/>
<dbReference type="EMBL" id="CP001720">
    <property type="protein sequence ID" value="ACV62642.1"/>
    <property type="molecule type" value="Genomic_DNA"/>
</dbReference>
<evidence type="ECO:0000313" key="3">
    <source>
        <dbReference type="Proteomes" id="UP000002217"/>
    </source>
</evidence>
<reference evidence="2 3" key="1">
    <citation type="journal article" date="2009" name="Stand. Genomic Sci.">
        <title>Complete genome sequence of Desulfotomaculum acetoxidans type strain (5575).</title>
        <authorList>
            <person name="Spring S."/>
            <person name="Lapidus A."/>
            <person name="Schroder M."/>
            <person name="Gleim D."/>
            <person name="Sims D."/>
            <person name="Meincke L."/>
            <person name="Glavina Del Rio T."/>
            <person name="Tice H."/>
            <person name="Copeland A."/>
            <person name="Cheng J.F."/>
            <person name="Lucas S."/>
            <person name="Chen F."/>
            <person name="Nolan M."/>
            <person name="Bruce D."/>
            <person name="Goodwin L."/>
            <person name="Pitluck S."/>
            <person name="Ivanova N."/>
            <person name="Mavromatis K."/>
            <person name="Mikhailova N."/>
            <person name="Pati A."/>
            <person name="Chen A."/>
            <person name="Palaniappan K."/>
            <person name="Land M."/>
            <person name="Hauser L."/>
            <person name="Chang Y.J."/>
            <person name="Jeffries C.D."/>
            <person name="Chain P."/>
            <person name="Saunders E."/>
            <person name="Brettin T."/>
            <person name="Detter J.C."/>
            <person name="Goker M."/>
            <person name="Bristow J."/>
            <person name="Eisen J.A."/>
            <person name="Markowitz V."/>
            <person name="Hugenholtz P."/>
            <person name="Kyrpides N.C."/>
            <person name="Klenk H.P."/>
            <person name="Han C."/>
        </authorList>
    </citation>
    <scope>NUCLEOTIDE SEQUENCE [LARGE SCALE GENOMIC DNA]</scope>
    <source>
        <strain evidence="3">ATCC 49208 / DSM 771 / VKM B-1644</strain>
    </source>
</reference>
<dbReference type="OrthoDB" id="9798918at2"/>
<comment type="similarity">
    <text evidence="1">Belongs to the UPF0178 family.</text>
</comment>
<dbReference type="PANTHER" id="PTHR35146">
    <property type="entry name" value="UPF0178 PROTEIN YAII"/>
    <property type="match status" value="1"/>
</dbReference>
<accession>C8VX66</accession>
<evidence type="ECO:0000256" key="1">
    <source>
        <dbReference type="ARBA" id="ARBA00008522"/>
    </source>
</evidence>
<dbReference type="eggNOG" id="COG1671">
    <property type="taxonomic scope" value="Bacteria"/>
</dbReference>
<protein>
    <submittedName>
        <fullName evidence="2">Uncharacterized protein</fullName>
    </submittedName>
</protein>
<dbReference type="Pfam" id="PF02639">
    <property type="entry name" value="DUF188"/>
    <property type="match status" value="1"/>
</dbReference>
<dbReference type="AlphaFoldDB" id="C8VX66"/>
<dbReference type="HOGENOM" id="CLU_106619_0_0_9"/>
<name>C8VX66_DESAS</name>
<gene>
    <name evidence="2" type="ordered locus">Dtox_1789</name>
</gene>
<dbReference type="STRING" id="485916.Dtox_1789"/>
<proteinExistence type="inferred from homology"/>
<sequence length="150" mass="16837">MSRKIIVDADAVPRKVLHICRQAADEFSIPLWTVASFNHCIDSHRHVVVGNASQEADIYLMNMTVKDDIVVTQDWGLAAMVLGKGAAALSPYGRIYQTSTIEFLLEEREIKARFRRGGGKTKGPHKRTTEDDNKFKQSLLILLKAKESKL</sequence>
<dbReference type="RefSeq" id="WP_015757353.1">
    <property type="nucleotide sequence ID" value="NC_013216.1"/>
</dbReference>
<organism evidence="2 3">
    <name type="scientific">Desulfofarcimen acetoxidans (strain ATCC 49208 / DSM 771 / KCTC 5769 / VKM B-1644 / 5575)</name>
    <name type="common">Desulfotomaculum acetoxidans</name>
    <dbReference type="NCBI Taxonomy" id="485916"/>
    <lineage>
        <taxon>Bacteria</taxon>
        <taxon>Bacillati</taxon>
        <taxon>Bacillota</taxon>
        <taxon>Clostridia</taxon>
        <taxon>Eubacteriales</taxon>
        <taxon>Peptococcaceae</taxon>
        <taxon>Desulfofarcimen</taxon>
    </lineage>
</organism>
<dbReference type="Proteomes" id="UP000002217">
    <property type="component" value="Chromosome"/>
</dbReference>
<keyword evidence="3" id="KW-1185">Reference proteome</keyword>
<dbReference type="InterPro" id="IPR003791">
    <property type="entry name" value="UPF0178"/>
</dbReference>
<dbReference type="PANTHER" id="PTHR35146:SF1">
    <property type="entry name" value="UPF0178 PROTEIN YAII"/>
    <property type="match status" value="1"/>
</dbReference>